<comment type="caution">
    <text evidence="1">The sequence shown here is derived from an EMBL/GenBank/DDBJ whole genome shotgun (WGS) entry which is preliminary data.</text>
</comment>
<gene>
    <name evidence="1" type="ORF">V6N11_051994</name>
</gene>
<reference evidence="1 2" key="1">
    <citation type="journal article" date="2024" name="G3 (Bethesda)">
        <title>Genome assembly of Hibiscus sabdariffa L. provides insights into metabolisms of medicinal natural products.</title>
        <authorList>
            <person name="Kim T."/>
        </authorList>
    </citation>
    <scope>NUCLEOTIDE SEQUENCE [LARGE SCALE GENOMIC DNA]</scope>
    <source>
        <strain evidence="1">TK-2024</strain>
        <tissue evidence="1">Old leaves</tissue>
    </source>
</reference>
<protein>
    <submittedName>
        <fullName evidence="1">Uncharacterized protein</fullName>
    </submittedName>
</protein>
<evidence type="ECO:0000313" key="1">
    <source>
        <dbReference type="EMBL" id="KAK9046094.1"/>
    </source>
</evidence>
<keyword evidence="2" id="KW-1185">Reference proteome</keyword>
<organism evidence="1 2">
    <name type="scientific">Hibiscus sabdariffa</name>
    <name type="common">roselle</name>
    <dbReference type="NCBI Taxonomy" id="183260"/>
    <lineage>
        <taxon>Eukaryota</taxon>
        <taxon>Viridiplantae</taxon>
        <taxon>Streptophyta</taxon>
        <taxon>Embryophyta</taxon>
        <taxon>Tracheophyta</taxon>
        <taxon>Spermatophyta</taxon>
        <taxon>Magnoliopsida</taxon>
        <taxon>eudicotyledons</taxon>
        <taxon>Gunneridae</taxon>
        <taxon>Pentapetalae</taxon>
        <taxon>rosids</taxon>
        <taxon>malvids</taxon>
        <taxon>Malvales</taxon>
        <taxon>Malvaceae</taxon>
        <taxon>Malvoideae</taxon>
        <taxon>Hibiscus</taxon>
    </lineage>
</organism>
<dbReference type="EMBL" id="JBBPBN010000001">
    <property type="protein sequence ID" value="KAK9046094.1"/>
    <property type="molecule type" value="Genomic_DNA"/>
</dbReference>
<dbReference type="Proteomes" id="UP001396334">
    <property type="component" value="Unassembled WGS sequence"/>
</dbReference>
<evidence type="ECO:0000313" key="2">
    <source>
        <dbReference type="Proteomes" id="UP001396334"/>
    </source>
</evidence>
<name>A0ABR2U904_9ROSI</name>
<accession>A0ABR2U904</accession>
<sequence length="134" mass="13972">MGGTIAPLAGAGGFCRGGSCSSIRILTVVSHVCHKYSGPLSKFSSGSFDFGVKDNGSCLGSYLDGSLNFDKASCCVIGLSLSPNNLLFCSYTISLGGQLSPLTPMSQGYLPYKANCCCIFLAIETLLLPIPRRS</sequence>
<proteinExistence type="predicted"/>